<proteinExistence type="predicted"/>
<dbReference type="Gene3D" id="3.40.50.720">
    <property type="entry name" value="NAD(P)-binding Rossmann-like Domain"/>
    <property type="match status" value="1"/>
</dbReference>
<accession>A0A0B7K1U2</accession>
<dbReference type="InterPro" id="IPR001509">
    <property type="entry name" value="Epimerase_deHydtase"/>
</dbReference>
<dbReference type="PANTHER" id="PTHR43103">
    <property type="entry name" value="NUCLEOSIDE-DIPHOSPHATE-SUGAR EPIMERASE"/>
    <property type="match status" value="1"/>
</dbReference>
<sequence length="316" mass="34727">MKILITGASGFVGQNLVQHLLDDESGQYSLVLTDIVLPSVPKGVKWPEKAKCIQADLFSDAAAVVDEEIDAVYMFHGIMSSAAEADFDLGMRVNVDSTRSLLEVLRKTRPGVKVIYTSAGAVHGGKITEPVTEGARTTPQSSYGCEKMICEYLINEYHRRGFINALVFRLPSISVRAGKPTAAASSFISGIIREPMQGLRCVVPIKDRQFKHTICTPRTLAYNLIHALSIPRDVLPDYDRVVNMPGLLVTVQDLLDSLVRVGGEDKLQYITEVEDPKVKAIVCSWATAFDPSKGLKLGLKIDQNFDDAVRDFKDTL</sequence>
<evidence type="ECO:0000256" key="1">
    <source>
        <dbReference type="ARBA" id="ARBA00022857"/>
    </source>
</evidence>
<name>A0A0B7K1U2_BIOOC</name>
<protein>
    <recommendedName>
        <fullName evidence="3">NAD-dependent epimerase/dehydratase domain-containing protein</fullName>
    </recommendedName>
</protein>
<evidence type="ECO:0000259" key="3">
    <source>
        <dbReference type="Pfam" id="PF01370"/>
    </source>
</evidence>
<evidence type="ECO:0000256" key="2">
    <source>
        <dbReference type="ARBA" id="ARBA00023277"/>
    </source>
</evidence>
<dbReference type="PANTHER" id="PTHR43103:SF3">
    <property type="entry name" value="ADP-L-GLYCERO-D-MANNO-HEPTOSE-6-EPIMERASE"/>
    <property type="match status" value="1"/>
</dbReference>
<keyword evidence="1" id="KW-0521">NADP</keyword>
<dbReference type="Pfam" id="PF01370">
    <property type="entry name" value="Epimerase"/>
    <property type="match status" value="1"/>
</dbReference>
<dbReference type="Gene3D" id="3.90.25.10">
    <property type="entry name" value="UDP-galactose 4-epimerase, domain 1"/>
    <property type="match status" value="1"/>
</dbReference>
<dbReference type="EMBL" id="CDPU01000022">
    <property type="protein sequence ID" value="CEO51333.1"/>
    <property type="molecule type" value="Genomic_DNA"/>
</dbReference>
<dbReference type="SUPFAM" id="SSF51735">
    <property type="entry name" value="NAD(P)-binding Rossmann-fold domains"/>
    <property type="match status" value="1"/>
</dbReference>
<organism evidence="4">
    <name type="scientific">Bionectria ochroleuca</name>
    <name type="common">Gliocladium roseum</name>
    <dbReference type="NCBI Taxonomy" id="29856"/>
    <lineage>
        <taxon>Eukaryota</taxon>
        <taxon>Fungi</taxon>
        <taxon>Dikarya</taxon>
        <taxon>Ascomycota</taxon>
        <taxon>Pezizomycotina</taxon>
        <taxon>Sordariomycetes</taxon>
        <taxon>Hypocreomycetidae</taxon>
        <taxon>Hypocreales</taxon>
        <taxon>Bionectriaceae</taxon>
        <taxon>Clonostachys</taxon>
    </lineage>
</organism>
<reference evidence="4" key="1">
    <citation type="submission" date="2015-01" db="EMBL/GenBank/DDBJ databases">
        <authorList>
            <person name="Durling Mikael"/>
        </authorList>
    </citation>
    <scope>NUCLEOTIDE SEQUENCE</scope>
</reference>
<feature type="domain" description="NAD-dependent epimerase/dehydratase" evidence="3">
    <location>
        <begin position="3"/>
        <end position="199"/>
    </location>
</feature>
<dbReference type="InterPro" id="IPR036291">
    <property type="entry name" value="NAD(P)-bd_dom_sf"/>
</dbReference>
<evidence type="ECO:0000313" key="4">
    <source>
        <dbReference type="EMBL" id="CEO51333.1"/>
    </source>
</evidence>
<gene>
    <name evidence="4" type="ORF">BN869_000007391_1</name>
</gene>
<keyword evidence="2" id="KW-0119">Carbohydrate metabolism</keyword>
<dbReference type="AlphaFoldDB" id="A0A0B7K1U2"/>